<dbReference type="PANTHER" id="PTHR11895:SF7">
    <property type="entry name" value="GLUTAMYL-TRNA(GLN) AMIDOTRANSFERASE SUBUNIT A, MITOCHONDRIAL"/>
    <property type="match status" value="1"/>
</dbReference>
<gene>
    <name evidence="3" type="ORF">NOSIN_08320</name>
</gene>
<accession>A0A1V3BZ34</accession>
<feature type="domain" description="Amidase" evidence="2">
    <location>
        <begin position="224"/>
        <end position="268"/>
    </location>
</feature>
<dbReference type="SUPFAM" id="SSF75304">
    <property type="entry name" value="Amidase signature (AS) enzymes"/>
    <property type="match status" value="2"/>
</dbReference>
<evidence type="ECO:0000259" key="2">
    <source>
        <dbReference type="Pfam" id="PF01425"/>
    </source>
</evidence>
<reference evidence="4" key="1">
    <citation type="submission" date="2016-08" db="EMBL/GenBank/DDBJ databases">
        <authorList>
            <person name="Tokovenko B."/>
            <person name="Kalinowski J."/>
        </authorList>
    </citation>
    <scope>NUCLEOTIDE SEQUENCE [LARGE SCALE GENOMIC DNA]</scope>
    <source>
        <strain evidence="4">UTMC102</strain>
    </source>
</reference>
<dbReference type="Pfam" id="PF01425">
    <property type="entry name" value="Amidase"/>
    <property type="match status" value="2"/>
</dbReference>
<evidence type="ECO:0000313" key="4">
    <source>
        <dbReference type="Proteomes" id="UP000189004"/>
    </source>
</evidence>
<organism evidence="3 4">
    <name type="scientific">Nocardiopsis sinuspersici</name>
    <dbReference type="NCBI Taxonomy" id="501010"/>
    <lineage>
        <taxon>Bacteria</taxon>
        <taxon>Bacillati</taxon>
        <taxon>Actinomycetota</taxon>
        <taxon>Actinomycetes</taxon>
        <taxon>Streptosporangiales</taxon>
        <taxon>Nocardiopsidaceae</taxon>
        <taxon>Nocardiopsis</taxon>
    </lineage>
</organism>
<dbReference type="AlphaFoldDB" id="A0A1V3BZ34"/>
<proteinExistence type="inferred from homology"/>
<keyword evidence="4" id="KW-1185">Reference proteome</keyword>
<dbReference type="Proteomes" id="UP000189004">
    <property type="component" value="Unassembled WGS sequence"/>
</dbReference>
<dbReference type="PROSITE" id="PS00571">
    <property type="entry name" value="AMIDASES"/>
    <property type="match status" value="1"/>
</dbReference>
<dbReference type="InterPro" id="IPR020556">
    <property type="entry name" value="Amidase_CS"/>
</dbReference>
<comment type="similarity">
    <text evidence="1">Belongs to the amidase family.</text>
</comment>
<evidence type="ECO:0000313" key="3">
    <source>
        <dbReference type="EMBL" id="OOC53807.1"/>
    </source>
</evidence>
<dbReference type="Gene3D" id="3.90.1300.10">
    <property type="entry name" value="Amidase signature (AS) domain"/>
    <property type="match status" value="2"/>
</dbReference>
<comment type="caution">
    <text evidence="3">The sequence shown here is derived from an EMBL/GenBank/DDBJ whole genome shotgun (WGS) entry which is preliminary data.</text>
</comment>
<feature type="domain" description="Amidase" evidence="2">
    <location>
        <begin position="57"/>
        <end position="219"/>
    </location>
</feature>
<dbReference type="InterPro" id="IPR036928">
    <property type="entry name" value="AS_sf"/>
</dbReference>
<dbReference type="InterPro" id="IPR023631">
    <property type="entry name" value="Amidase_dom"/>
</dbReference>
<dbReference type="InterPro" id="IPR000120">
    <property type="entry name" value="Amidase"/>
</dbReference>
<sequence length="289" mass="29595">MEIHEYTRLDAVALAELVHTGQVTAAEVEHTARRALERAHADLNALTGPLYDPVPDHAPNGPLGGVPFVVKDSGPFVRGTPFCLGSRALVGAVAHTDHALMTRFRAAGLAALGQSTVPELALSLATESRRYGTTRNPWSPERGVGGSSGGAAALVAAGAVPLAHGSDGGGSLRVPASACGLVGLKPSRGRTPCGPLTGEAGFGMVGEFALTRTVRDTAFHRAAEYAPFSAPANVAGLPALSLPLAQSREGLPIGVQLMAAPGREDVLLAVGSQLQQAAPWEGRCPPLHV</sequence>
<name>A0A1V3BZ34_9ACTN</name>
<dbReference type="GO" id="GO:0003824">
    <property type="term" value="F:catalytic activity"/>
    <property type="evidence" value="ECO:0007669"/>
    <property type="project" value="InterPro"/>
</dbReference>
<dbReference type="RefSeq" id="WP_170293583.1">
    <property type="nucleotide sequence ID" value="NZ_MCOK01000001.1"/>
</dbReference>
<protein>
    <recommendedName>
        <fullName evidence="2">Amidase domain-containing protein</fullName>
    </recommendedName>
</protein>
<evidence type="ECO:0000256" key="1">
    <source>
        <dbReference type="ARBA" id="ARBA00009199"/>
    </source>
</evidence>
<dbReference type="EMBL" id="MCOK01000001">
    <property type="protein sequence ID" value="OOC53807.1"/>
    <property type="molecule type" value="Genomic_DNA"/>
</dbReference>
<dbReference type="PANTHER" id="PTHR11895">
    <property type="entry name" value="TRANSAMIDASE"/>
    <property type="match status" value="1"/>
</dbReference>
<dbReference type="STRING" id="501010.NOSIN_08320"/>